<gene>
    <name evidence="1" type="ORF">F2Q68_00030283</name>
</gene>
<dbReference type="EMBL" id="QGKW02002005">
    <property type="protein sequence ID" value="KAF2540636.1"/>
    <property type="molecule type" value="Genomic_DNA"/>
</dbReference>
<dbReference type="AlphaFoldDB" id="A0A8S9G809"/>
<evidence type="ECO:0000313" key="2">
    <source>
        <dbReference type="Proteomes" id="UP000712281"/>
    </source>
</evidence>
<proteinExistence type="predicted"/>
<organism evidence="1 2">
    <name type="scientific">Brassica cretica</name>
    <name type="common">Mustard</name>
    <dbReference type="NCBI Taxonomy" id="69181"/>
    <lineage>
        <taxon>Eukaryota</taxon>
        <taxon>Viridiplantae</taxon>
        <taxon>Streptophyta</taxon>
        <taxon>Embryophyta</taxon>
        <taxon>Tracheophyta</taxon>
        <taxon>Spermatophyta</taxon>
        <taxon>Magnoliopsida</taxon>
        <taxon>eudicotyledons</taxon>
        <taxon>Gunneridae</taxon>
        <taxon>Pentapetalae</taxon>
        <taxon>rosids</taxon>
        <taxon>malvids</taxon>
        <taxon>Brassicales</taxon>
        <taxon>Brassicaceae</taxon>
        <taxon>Brassiceae</taxon>
        <taxon>Brassica</taxon>
    </lineage>
</organism>
<evidence type="ECO:0000313" key="1">
    <source>
        <dbReference type="EMBL" id="KAF2540636.1"/>
    </source>
</evidence>
<dbReference type="Proteomes" id="UP000712281">
    <property type="component" value="Unassembled WGS sequence"/>
</dbReference>
<reference evidence="1" key="1">
    <citation type="submission" date="2019-12" db="EMBL/GenBank/DDBJ databases">
        <title>Genome sequencing and annotation of Brassica cretica.</title>
        <authorList>
            <person name="Studholme D.J."/>
            <person name="Sarris P.F."/>
        </authorList>
    </citation>
    <scope>NUCLEOTIDE SEQUENCE</scope>
    <source>
        <strain evidence="1">PFS-001/15</strain>
        <tissue evidence="1">Leaf</tissue>
    </source>
</reference>
<protein>
    <submittedName>
        <fullName evidence="1">Uncharacterized protein</fullName>
    </submittedName>
</protein>
<accession>A0A8S9G809</accession>
<comment type="caution">
    <text evidence="1">The sequence shown here is derived from an EMBL/GenBank/DDBJ whole genome shotgun (WGS) entry which is preliminary data.</text>
</comment>
<name>A0A8S9G809_BRACR</name>
<sequence>MIERRLPCESCVRSVVCDFLLSLFLKSFDPSDPTLSFGRLLKYSCESWTCLSSFSSEGEHGRARMTWTRRRGCSSSTCASPSSSSCSSGLSSSVCFGRVPDLS</sequence>